<organism evidence="1 2">
    <name type="scientific">Panagrolaimus sp. ES5</name>
    <dbReference type="NCBI Taxonomy" id="591445"/>
    <lineage>
        <taxon>Eukaryota</taxon>
        <taxon>Metazoa</taxon>
        <taxon>Ecdysozoa</taxon>
        <taxon>Nematoda</taxon>
        <taxon>Chromadorea</taxon>
        <taxon>Rhabditida</taxon>
        <taxon>Tylenchina</taxon>
        <taxon>Panagrolaimomorpha</taxon>
        <taxon>Panagrolaimoidea</taxon>
        <taxon>Panagrolaimidae</taxon>
        <taxon>Panagrolaimus</taxon>
    </lineage>
</organism>
<evidence type="ECO:0000313" key="1">
    <source>
        <dbReference type="Proteomes" id="UP000887579"/>
    </source>
</evidence>
<name>A0AC34F8N5_9BILA</name>
<accession>A0AC34F8N5</accession>
<dbReference type="WBParaSite" id="ES5_v2.g13085.t1">
    <property type="protein sequence ID" value="ES5_v2.g13085.t1"/>
    <property type="gene ID" value="ES5_v2.g13085"/>
</dbReference>
<dbReference type="Proteomes" id="UP000887579">
    <property type="component" value="Unplaced"/>
</dbReference>
<proteinExistence type="predicted"/>
<protein>
    <submittedName>
        <fullName evidence="2">Uncharacterized protein</fullName>
    </submittedName>
</protein>
<evidence type="ECO:0000313" key="2">
    <source>
        <dbReference type="WBParaSite" id="ES5_v2.g13085.t1"/>
    </source>
</evidence>
<reference evidence="2" key="1">
    <citation type="submission" date="2022-11" db="UniProtKB">
        <authorList>
            <consortium name="WormBaseParasite"/>
        </authorList>
    </citation>
    <scope>IDENTIFICATION</scope>
</reference>
<sequence>MSDCNLSNVDRAKLIVAKLDRELCEDLNHPLAYGTYAKLERKARRENKKNVLNKGTEQSSKTSKKKDEEEDNNTRGNSDKLGAESINTRQIHGEQSSKTLKQKDEEKDNNTEGNSDKPGAKSIKTQQMRSSNKNKGEESKKEAKLGELQFHICILV</sequence>